<evidence type="ECO:0000256" key="6">
    <source>
        <dbReference type="SAM" id="MobiDB-lite"/>
    </source>
</evidence>
<dbReference type="STRING" id="400727.A0A2T7P151"/>
<evidence type="ECO:0000256" key="5">
    <source>
        <dbReference type="ARBA" id="ARBA00023319"/>
    </source>
</evidence>
<keyword evidence="7" id="KW-0812">Transmembrane</keyword>
<comment type="subcellular location">
    <subcellularLocation>
        <location evidence="1">Membrane</location>
        <topology evidence="1">Single-pass type I membrane protein</topology>
    </subcellularLocation>
</comment>
<feature type="compositionally biased region" description="Polar residues" evidence="6">
    <location>
        <begin position="329"/>
        <end position="343"/>
    </location>
</feature>
<dbReference type="GO" id="GO:0005911">
    <property type="term" value="C:cell-cell junction"/>
    <property type="evidence" value="ECO:0007669"/>
    <property type="project" value="TreeGrafter"/>
</dbReference>
<feature type="region of interest" description="Disordered" evidence="6">
    <location>
        <begin position="314"/>
        <end position="343"/>
    </location>
</feature>
<dbReference type="Gene3D" id="2.60.40.10">
    <property type="entry name" value="Immunoglobulins"/>
    <property type="match status" value="1"/>
</dbReference>
<evidence type="ECO:0000256" key="4">
    <source>
        <dbReference type="ARBA" id="ARBA00023180"/>
    </source>
</evidence>
<dbReference type="InterPro" id="IPR013783">
    <property type="entry name" value="Ig-like_fold"/>
</dbReference>
<evidence type="ECO:0000256" key="3">
    <source>
        <dbReference type="ARBA" id="ARBA00023157"/>
    </source>
</evidence>
<gene>
    <name evidence="9" type="ORF">C0Q70_12297</name>
</gene>
<name>A0A2T7P151_POMCA</name>
<dbReference type="SMART" id="SM00409">
    <property type="entry name" value="IG"/>
    <property type="match status" value="2"/>
</dbReference>
<proteinExistence type="predicted"/>
<keyword evidence="10" id="KW-1185">Reference proteome</keyword>
<dbReference type="SUPFAM" id="SSF48726">
    <property type="entry name" value="Immunoglobulin"/>
    <property type="match status" value="2"/>
</dbReference>
<keyword evidence="5" id="KW-0393">Immunoglobulin domain</keyword>
<evidence type="ECO:0000256" key="7">
    <source>
        <dbReference type="SAM" id="Phobius"/>
    </source>
</evidence>
<dbReference type="OrthoDB" id="10010939at2759"/>
<dbReference type="PANTHER" id="PTHR11640">
    <property type="entry name" value="NEPHRIN"/>
    <property type="match status" value="1"/>
</dbReference>
<dbReference type="PANTHER" id="PTHR11640:SF31">
    <property type="entry name" value="IRREGULAR CHIASM C-ROUGHEST PROTEIN-RELATED"/>
    <property type="match status" value="1"/>
</dbReference>
<dbReference type="PROSITE" id="PS50835">
    <property type="entry name" value="IG_LIKE"/>
    <property type="match status" value="1"/>
</dbReference>
<dbReference type="AlphaFoldDB" id="A0A2T7P151"/>
<dbReference type="GO" id="GO:0005886">
    <property type="term" value="C:plasma membrane"/>
    <property type="evidence" value="ECO:0007669"/>
    <property type="project" value="TreeGrafter"/>
</dbReference>
<organism evidence="9 10">
    <name type="scientific">Pomacea canaliculata</name>
    <name type="common">Golden apple snail</name>
    <dbReference type="NCBI Taxonomy" id="400727"/>
    <lineage>
        <taxon>Eukaryota</taxon>
        <taxon>Metazoa</taxon>
        <taxon>Spiralia</taxon>
        <taxon>Lophotrochozoa</taxon>
        <taxon>Mollusca</taxon>
        <taxon>Gastropoda</taxon>
        <taxon>Caenogastropoda</taxon>
        <taxon>Architaenioglossa</taxon>
        <taxon>Ampullarioidea</taxon>
        <taxon>Ampullariidae</taxon>
        <taxon>Pomacea</taxon>
    </lineage>
</organism>
<dbReference type="InterPro" id="IPR007110">
    <property type="entry name" value="Ig-like_dom"/>
</dbReference>
<dbReference type="InterPro" id="IPR051275">
    <property type="entry name" value="Cell_adhesion_signaling"/>
</dbReference>
<keyword evidence="3" id="KW-1015">Disulfide bond</keyword>
<dbReference type="EMBL" id="PZQS01000007">
    <property type="protein sequence ID" value="PVD27144.1"/>
    <property type="molecule type" value="Genomic_DNA"/>
</dbReference>
<protein>
    <recommendedName>
        <fullName evidence="8">Ig-like domain-containing protein</fullName>
    </recommendedName>
</protein>
<reference evidence="9 10" key="1">
    <citation type="submission" date="2018-04" db="EMBL/GenBank/DDBJ databases">
        <title>The genome of golden apple snail Pomacea canaliculata provides insight into stress tolerance and invasive adaptation.</title>
        <authorList>
            <person name="Liu C."/>
            <person name="Liu B."/>
            <person name="Ren Y."/>
            <person name="Zhang Y."/>
            <person name="Wang H."/>
            <person name="Li S."/>
            <person name="Jiang F."/>
            <person name="Yin L."/>
            <person name="Zhang G."/>
            <person name="Qian W."/>
            <person name="Fan W."/>
        </authorList>
    </citation>
    <scope>NUCLEOTIDE SEQUENCE [LARGE SCALE GENOMIC DNA]</scope>
    <source>
        <strain evidence="9">SZHN2017</strain>
        <tissue evidence="9">Muscle</tissue>
    </source>
</reference>
<dbReference type="Pfam" id="PF13927">
    <property type="entry name" value="Ig_3"/>
    <property type="match status" value="1"/>
</dbReference>
<feature type="transmembrane region" description="Helical" evidence="7">
    <location>
        <begin position="233"/>
        <end position="255"/>
    </location>
</feature>
<dbReference type="InterPro" id="IPR036179">
    <property type="entry name" value="Ig-like_dom_sf"/>
</dbReference>
<dbReference type="GO" id="GO:0050839">
    <property type="term" value="F:cell adhesion molecule binding"/>
    <property type="evidence" value="ECO:0007669"/>
    <property type="project" value="TreeGrafter"/>
</dbReference>
<dbReference type="Proteomes" id="UP000245119">
    <property type="component" value="Linkage Group LG7"/>
</dbReference>
<keyword evidence="2 7" id="KW-0472">Membrane</keyword>
<keyword evidence="4" id="KW-0325">Glycoprotein</keyword>
<feature type="domain" description="Ig-like" evidence="8">
    <location>
        <begin position="16"/>
        <end position="105"/>
    </location>
</feature>
<dbReference type="GO" id="GO:0098609">
    <property type="term" value="P:cell-cell adhesion"/>
    <property type="evidence" value="ECO:0007669"/>
    <property type="project" value="TreeGrafter"/>
</dbReference>
<evidence type="ECO:0000259" key="8">
    <source>
        <dbReference type="PROSITE" id="PS50835"/>
    </source>
</evidence>
<dbReference type="InterPro" id="IPR003599">
    <property type="entry name" value="Ig_sub"/>
</dbReference>
<evidence type="ECO:0000256" key="1">
    <source>
        <dbReference type="ARBA" id="ARBA00004479"/>
    </source>
</evidence>
<evidence type="ECO:0000256" key="2">
    <source>
        <dbReference type="ARBA" id="ARBA00023136"/>
    </source>
</evidence>
<evidence type="ECO:0000313" key="10">
    <source>
        <dbReference type="Proteomes" id="UP000245119"/>
    </source>
</evidence>
<evidence type="ECO:0000313" key="9">
    <source>
        <dbReference type="EMBL" id="PVD27144.1"/>
    </source>
</evidence>
<sequence length="376" mass="42303">MSSPCQTTAVLGSDAPKKLRFSMDGLDGNRTVKEKDQVSFQCESDGRPSPNVSIYNNDNDTVIIRDSSPVIYTFIARCEDTATYTCSAWNEFSSQSHVTTSYSLNIDVSCKPRCLSSTPLKMVRSRNKIQANELRFEVIAYPAPHKYDVWFIPIVTNNSELYPEKSEGSELNVTCKSSGKHRYLWNCTLTVFSVLPRSDGVYKVRVANEHGEENFTVEISFAANEDLELFNPAVIYGVVSLVVFIFVIVLLIAVIRKVNKNKADQPSEDPEVIYETPWDNVPLTMQPLKVNVTAASPLPEPCQMPLYAVVDTTRKKTNSRSAETKRSSAQDTHSNSEYANSDTEYAVLDNWMDETRDQVRAKHKQASLLREAPIKR</sequence>
<comment type="caution">
    <text evidence="9">The sequence shown here is derived from an EMBL/GenBank/DDBJ whole genome shotgun (WGS) entry which is preliminary data.</text>
</comment>
<accession>A0A2T7P151</accession>
<keyword evidence="7" id="KW-1133">Transmembrane helix</keyword>